<organism evidence="1 2">
    <name type="scientific">Trametes cubensis</name>
    <dbReference type="NCBI Taxonomy" id="1111947"/>
    <lineage>
        <taxon>Eukaryota</taxon>
        <taxon>Fungi</taxon>
        <taxon>Dikarya</taxon>
        <taxon>Basidiomycota</taxon>
        <taxon>Agaricomycotina</taxon>
        <taxon>Agaricomycetes</taxon>
        <taxon>Polyporales</taxon>
        <taxon>Polyporaceae</taxon>
        <taxon>Trametes</taxon>
    </lineage>
</organism>
<comment type="caution">
    <text evidence="1">The sequence shown here is derived from an EMBL/GenBank/DDBJ whole genome shotgun (WGS) entry which is preliminary data.</text>
</comment>
<dbReference type="AlphaFoldDB" id="A0AAD7TLC6"/>
<gene>
    <name evidence="1" type="ORF">ONZ51_g9419</name>
</gene>
<protein>
    <submittedName>
        <fullName evidence="1">Uncharacterized protein</fullName>
    </submittedName>
</protein>
<name>A0AAD7TLC6_9APHY</name>
<dbReference type="Proteomes" id="UP001215151">
    <property type="component" value="Unassembled WGS sequence"/>
</dbReference>
<reference evidence="1" key="1">
    <citation type="submission" date="2022-11" db="EMBL/GenBank/DDBJ databases">
        <title>Genome Sequence of Cubamyces cubensis.</title>
        <authorList>
            <person name="Buettner E."/>
        </authorList>
    </citation>
    <scope>NUCLEOTIDE SEQUENCE</scope>
    <source>
        <strain evidence="1">MPL-01</strain>
    </source>
</reference>
<accession>A0AAD7TLC6</accession>
<sequence length="323" mass="35746">MTANSLSVRVVMSVVTYKRAIVPTLWPAGLGRVESGGFELQVSSDWRFIPETFDEVCDWATVVAHQDEDDNRRRGNYHIVYQPTVLPQDKHTKQIEVTVVLQGFLGDCNIGMLGNWNRKETSAVSAVQYLTLLSGGYTEIFEAQQAALDRLRLLVTTKWGAEVEETMAVNEGIRLRRPVFTMVRAYGPPVRAVGLGEATDPGAKARRLAKKWVVDHVIWTGVRRPNGDNMEVAPSSLQRGDFVEVTAFADVQVLRGKKGAGTIVHFAVMDVVKLWSVADLKNLERQTQLTFAQSSDGAGPSAVEQMPSRFLIGGKRGNMMDVQ</sequence>
<evidence type="ECO:0000313" key="1">
    <source>
        <dbReference type="EMBL" id="KAJ8468781.1"/>
    </source>
</evidence>
<dbReference type="EMBL" id="JAPEVG010000321">
    <property type="protein sequence ID" value="KAJ8468781.1"/>
    <property type="molecule type" value="Genomic_DNA"/>
</dbReference>
<keyword evidence="2" id="KW-1185">Reference proteome</keyword>
<evidence type="ECO:0000313" key="2">
    <source>
        <dbReference type="Proteomes" id="UP001215151"/>
    </source>
</evidence>
<proteinExistence type="predicted"/>